<dbReference type="eggNOG" id="COG1234">
    <property type="taxonomic scope" value="Bacteria"/>
</dbReference>
<dbReference type="KEGG" id="dmr:Deima_0444"/>
<dbReference type="PANTHER" id="PTHR46018">
    <property type="entry name" value="ZINC PHOSPHODIESTERASE ELAC PROTEIN 1"/>
    <property type="match status" value="1"/>
</dbReference>
<dbReference type="STRING" id="709986.Deima_0444"/>
<dbReference type="InterPro" id="IPR036866">
    <property type="entry name" value="RibonucZ/Hydroxyglut_hydro"/>
</dbReference>
<dbReference type="GO" id="GO:0042781">
    <property type="term" value="F:3'-tRNA processing endoribonuclease activity"/>
    <property type="evidence" value="ECO:0007669"/>
    <property type="project" value="TreeGrafter"/>
</dbReference>
<dbReference type="SUPFAM" id="SSF56281">
    <property type="entry name" value="Metallo-hydrolase/oxidoreductase"/>
    <property type="match status" value="1"/>
</dbReference>
<dbReference type="PANTHER" id="PTHR46018:SF2">
    <property type="entry name" value="ZINC PHOSPHODIESTERASE ELAC PROTEIN 1"/>
    <property type="match status" value="1"/>
</dbReference>
<dbReference type="AlphaFoldDB" id="E8U4W5"/>
<name>E8U4W5_DEIML</name>
<organism evidence="2 3">
    <name type="scientific">Deinococcus maricopensis (strain DSM 21211 / LMG 22137 / NRRL B-23946 / LB-34)</name>
    <dbReference type="NCBI Taxonomy" id="709986"/>
    <lineage>
        <taxon>Bacteria</taxon>
        <taxon>Thermotogati</taxon>
        <taxon>Deinococcota</taxon>
        <taxon>Deinococci</taxon>
        <taxon>Deinococcales</taxon>
        <taxon>Deinococcaceae</taxon>
        <taxon>Deinococcus</taxon>
    </lineage>
</organism>
<evidence type="ECO:0000313" key="3">
    <source>
        <dbReference type="Proteomes" id="UP000008635"/>
    </source>
</evidence>
<dbReference type="EMBL" id="CP002454">
    <property type="protein sequence ID" value="ADV66104.1"/>
    <property type="molecule type" value="Genomic_DNA"/>
</dbReference>
<dbReference type="Pfam" id="PF12706">
    <property type="entry name" value="Lactamase_B_2"/>
    <property type="match status" value="1"/>
</dbReference>
<proteinExistence type="predicted"/>
<gene>
    <name evidence="2" type="ordered locus">Deima_0444</name>
</gene>
<evidence type="ECO:0000313" key="2">
    <source>
        <dbReference type="EMBL" id="ADV66104.1"/>
    </source>
</evidence>
<dbReference type="RefSeq" id="WP_013555609.1">
    <property type="nucleotide sequence ID" value="NC_014958.1"/>
</dbReference>
<dbReference type="NCBIfam" id="NF002558">
    <property type="entry name" value="PRK02126.1"/>
    <property type="match status" value="1"/>
</dbReference>
<feature type="domain" description="Metallo-beta-lactamase" evidence="1">
    <location>
        <begin position="27"/>
        <end position="176"/>
    </location>
</feature>
<dbReference type="InterPro" id="IPR001279">
    <property type="entry name" value="Metallo-B-lactamas"/>
</dbReference>
<reference evidence="2 3" key="1">
    <citation type="journal article" date="2011" name="Stand. Genomic Sci.">
        <title>Complete genome sequence of Deinococcus maricopensis type strain (LB-34).</title>
        <authorList>
            <person name="Pukall R."/>
            <person name="Zeytun A."/>
            <person name="Lucas S."/>
            <person name="Lapidus A."/>
            <person name="Hammon N."/>
            <person name="Deshpande S."/>
            <person name="Nolan M."/>
            <person name="Cheng J.F."/>
            <person name="Pitluck S."/>
            <person name="Liolios K."/>
            <person name="Pagani I."/>
            <person name="Mikhailova N."/>
            <person name="Ivanova N."/>
            <person name="Mavromatis K."/>
            <person name="Pati A."/>
            <person name="Tapia R."/>
            <person name="Han C."/>
            <person name="Goodwin L."/>
            <person name="Chen A."/>
            <person name="Palaniappan K."/>
            <person name="Land M."/>
            <person name="Hauser L."/>
            <person name="Chang Y.J."/>
            <person name="Jeffries C.D."/>
            <person name="Brambilla E.M."/>
            <person name="Rohde M."/>
            <person name="Goker M."/>
            <person name="Detter J.C."/>
            <person name="Woyke T."/>
            <person name="Bristow J."/>
            <person name="Eisen J.A."/>
            <person name="Markowitz V."/>
            <person name="Hugenholtz P."/>
            <person name="Kyrpides N.C."/>
            <person name="Klenk H.P."/>
        </authorList>
    </citation>
    <scope>NUCLEOTIDE SEQUENCE [LARGE SCALE GENOMIC DNA]</scope>
    <source>
        <strain evidence="3">DSM 21211 / LMG 22137 / NRRL B-23946 / LB-34</strain>
    </source>
</reference>
<evidence type="ECO:0000259" key="1">
    <source>
        <dbReference type="Pfam" id="PF12706"/>
    </source>
</evidence>
<accession>E8U4W5</accession>
<protein>
    <submittedName>
        <fullName evidence="2">Beta-lactamase domain protein</fullName>
    </submittedName>
</protein>
<keyword evidence="3" id="KW-1185">Reference proteome</keyword>
<dbReference type="Proteomes" id="UP000008635">
    <property type="component" value="Chromosome"/>
</dbReference>
<dbReference type="OrthoDB" id="9800940at2"/>
<dbReference type="HOGENOM" id="CLU_823444_0_0_0"/>
<reference evidence="3" key="2">
    <citation type="submission" date="2011-01" db="EMBL/GenBank/DDBJ databases">
        <title>The complete genome of Deinococcus maricopensis DSM 21211.</title>
        <authorList>
            <consortium name="US DOE Joint Genome Institute (JGI-PGF)"/>
            <person name="Lucas S."/>
            <person name="Copeland A."/>
            <person name="Lapidus A."/>
            <person name="Goodwin L."/>
            <person name="Pitluck S."/>
            <person name="Kyrpides N."/>
            <person name="Mavromatis K."/>
            <person name="Pagani I."/>
            <person name="Ivanova N."/>
            <person name="Ovchinnikova G."/>
            <person name="Zeytun A."/>
            <person name="Detter J.C."/>
            <person name="Han C."/>
            <person name="Land M."/>
            <person name="Hauser L."/>
            <person name="Markowitz V."/>
            <person name="Cheng J.-F."/>
            <person name="Hugenholtz P."/>
            <person name="Woyke T."/>
            <person name="Wu D."/>
            <person name="Pukall R."/>
            <person name="Gehrich-Schroeter G."/>
            <person name="Brambilla E."/>
            <person name="Klenk H.-P."/>
            <person name="Eisen J.A."/>
        </authorList>
    </citation>
    <scope>NUCLEOTIDE SEQUENCE [LARGE SCALE GENOMIC DNA]</scope>
    <source>
        <strain evidence="3">DSM 21211 / LMG 22137 / NRRL B-23946 / LB-34</strain>
    </source>
</reference>
<sequence>MLTTQVLGAPTEDNALLITADSGQQHTRLLLDCGADVLREVPLADILRIDHLLFSHLHMDHVCGFDAFFRANFGRVDRENHVWGPPGTIAAIHHRFQGYWWNHARDLHATWFVHDVDERLVRTARFEAHEAFRDASPAGERPHAGEVLVTPTIRVSALPLQHHGLSLGYVVREPERVTVNADALRSLGVPPGPWLARLKQGEAGPLELQGTLHDSAALRDRLLVREAGQSAAYLTDFLLDGATHERLRTALAGVGTLFVEAQYAPDDEALAVRHHHTTVTQVAALARDAGVTDVQLIHLSRRYRRAQWPELLAAARTLAPQARFPDGWLTAVKDGSGPEPVGPLPHDA</sequence>
<dbReference type="Gene3D" id="3.60.15.10">
    <property type="entry name" value="Ribonuclease Z/Hydroxyacylglutathione hydrolase-like"/>
    <property type="match status" value="1"/>
</dbReference>